<dbReference type="InterPro" id="IPR001128">
    <property type="entry name" value="Cyt_P450"/>
</dbReference>
<reference evidence="6 7" key="1">
    <citation type="journal article" date="2024" name="Front Chem Biol">
        <title>Unveiling the potential of Daldinia eschscholtzii MFLUCC 19-0629 through bioactivity and bioinformatics studies for enhanced sustainable agriculture production.</title>
        <authorList>
            <person name="Brooks S."/>
            <person name="Weaver J.A."/>
            <person name="Klomchit A."/>
            <person name="Alharthi S.A."/>
            <person name="Onlamun T."/>
            <person name="Nurani R."/>
            <person name="Vong T.K."/>
            <person name="Alberti F."/>
            <person name="Greco C."/>
        </authorList>
    </citation>
    <scope>NUCLEOTIDE SEQUENCE [LARGE SCALE GENOMIC DNA]</scope>
    <source>
        <strain evidence="6">MFLUCC 19-0629</strain>
    </source>
</reference>
<evidence type="ECO:0000256" key="5">
    <source>
        <dbReference type="RuleBase" id="RU000461"/>
    </source>
</evidence>
<evidence type="ECO:0000313" key="7">
    <source>
        <dbReference type="Proteomes" id="UP001369815"/>
    </source>
</evidence>
<keyword evidence="5" id="KW-0560">Oxidoreductase</keyword>
<name>A0AAX6MDB3_9PEZI</name>
<evidence type="ECO:0000256" key="3">
    <source>
        <dbReference type="ARBA" id="ARBA00022723"/>
    </source>
</evidence>
<dbReference type="InterPro" id="IPR050121">
    <property type="entry name" value="Cytochrome_P450_monoxygenase"/>
</dbReference>
<evidence type="ECO:0000313" key="6">
    <source>
        <dbReference type="EMBL" id="KAK6950625.1"/>
    </source>
</evidence>
<dbReference type="PROSITE" id="PS00086">
    <property type="entry name" value="CYTOCHROME_P450"/>
    <property type="match status" value="1"/>
</dbReference>
<dbReference type="SUPFAM" id="SSF48264">
    <property type="entry name" value="Cytochrome P450"/>
    <property type="match status" value="1"/>
</dbReference>
<dbReference type="AlphaFoldDB" id="A0AAX6MDB3"/>
<keyword evidence="3 5" id="KW-0479">Metal-binding</keyword>
<comment type="caution">
    <text evidence="6">The sequence shown here is derived from an EMBL/GenBank/DDBJ whole genome shotgun (WGS) entry which is preliminary data.</text>
</comment>
<accession>A0AAX6MDB3</accession>
<dbReference type="Gene3D" id="1.10.630.10">
    <property type="entry name" value="Cytochrome P450"/>
    <property type="match status" value="2"/>
</dbReference>
<dbReference type="EMBL" id="JBANMG010000007">
    <property type="protein sequence ID" value="KAK6950625.1"/>
    <property type="molecule type" value="Genomic_DNA"/>
</dbReference>
<comment type="cofactor">
    <cofactor evidence="1">
        <name>heme</name>
        <dbReference type="ChEBI" id="CHEBI:30413"/>
    </cofactor>
</comment>
<dbReference type="InterPro" id="IPR017972">
    <property type="entry name" value="Cyt_P450_CS"/>
</dbReference>
<dbReference type="PANTHER" id="PTHR24305">
    <property type="entry name" value="CYTOCHROME P450"/>
    <property type="match status" value="1"/>
</dbReference>
<dbReference type="GO" id="GO:0016705">
    <property type="term" value="F:oxidoreductase activity, acting on paired donors, with incorporation or reduction of molecular oxygen"/>
    <property type="evidence" value="ECO:0007669"/>
    <property type="project" value="InterPro"/>
</dbReference>
<dbReference type="GO" id="GO:0020037">
    <property type="term" value="F:heme binding"/>
    <property type="evidence" value="ECO:0007669"/>
    <property type="project" value="InterPro"/>
</dbReference>
<keyword evidence="4 5" id="KW-0408">Iron</keyword>
<sequence length="420" mass="48002">MSGQRTTTRYGTWCLGYLIYRVIYNVFFHPLAKIQGPIAWSATRLPFIYSLLRGTLIHDVEKLHRKYGPVIRIAPDEVTFAQAEAYPDIFLSQKDSKAFLKDHVWWETQPGLPDTILSAINPEKHAHIRRLLAPGFTTRALRDQEPILHQYVNLLVDRLRDCCRGTEAAQIDLVPWLNFTTFDIIGDLGFGDSFNCLQDSRYHPWTALLFSTVKAATWVASARYYPLVESILLKCIPSSLMKTQTDHYQRIADKVDRRLNFEVERPDVLSHVIKKLEEEPLPIGEINSTFMILTTAGSETTATLLTGIMNYLVNCPDKLNILVNEIRHKFGRQGDITLDALRDLPYLNAVINEERWLSEVRSDPTSPFSKDRDEAVQPFSLGPRSCLGQNLAMAELRLIIAKLLWTFDFEPVTELPPNTD</sequence>
<dbReference type="Proteomes" id="UP001369815">
    <property type="component" value="Unassembled WGS sequence"/>
</dbReference>
<comment type="similarity">
    <text evidence="5">Belongs to the cytochrome P450 family.</text>
</comment>
<dbReference type="InterPro" id="IPR002401">
    <property type="entry name" value="Cyt_P450_E_grp-I"/>
</dbReference>
<organism evidence="6 7">
    <name type="scientific">Daldinia eschscholtzii</name>
    <dbReference type="NCBI Taxonomy" id="292717"/>
    <lineage>
        <taxon>Eukaryota</taxon>
        <taxon>Fungi</taxon>
        <taxon>Dikarya</taxon>
        <taxon>Ascomycota</taxon>
        <taxon>Pezizomycotina</taxon>
        <taxon>Sordariomycetes</taxon>
        <taxon>Xylariomycetidae</taxon>
        <taxon>Xylariales</taxon>
        <taxon>Hypoxylaceae</taxon>
        <taxon>Daldinia</taxon>
    </lineage>
</organism>
<protein>
    <recommendedName>
        <fullName evidence="8">Cytochrome P450</fullName>
    </recommendedName>
</protein>
<keyword evidence="5" id="KW-0503">Monooxygenase</keyword>
<dbReference type="PRINTS" id="PR00385">
    <property type="entry name" value="P450"/>
</dbReference>
<evidence type="ECO:0000256" key="4">
    <source>
        <dbReference type="ARBA" id="ARBA00023004"/>
    </source>
</evidence>
<evidence type="ECO:0008006" key="8">
    <source>
        <dbReference type="Google" id="ProtNLM"/>
    </source>
</evidence>
<dbReference type="GO" id="GO:0005506">
    <property type="term" value="F:iron ion binding"/>
    <property type="evidence" value="ECO:0007669"/>
    <property type="project" value="InterPro"/>
</dbReference>
<dbReference type="InterPro" id="IPR036396">
    <property type="entry name" value="Cyt_P450_sf"/>
</dbReference>
<gene>
    <name evidence="6" type="ORF">Daesc_007149</name>
</gene>
<proteinExistence type="inferred from homology"/>
<dbReference type="GO" id="GO:0004497">
    <property type="term" value="F:monooxygenase activity"/>
    <property type="evidence" value="ECO:0007669"/>
    <property type="project" value="UniProtKB-KW"/>
</dbReference>
<evidence type="ECO:0000256" key="2">
    <source>
        <dbReference type="ARBA" id="ARBA00022617"/>
    </source>
</evidence>
<keyword evidence="7" id="KW-1185">Reference proteome</keyword>
<dbReference type="CDD" id="cd11058">
    <property type="entry name" value="CYP60B-like"/>
    <property type="match status" value="1"/>
</dbReference>
<dbReference type="PRINTS" id="PR00463">
    <property type="entry name" value="EP450I"/>
</dbReference>
<dbReference type="Pfam" id="PF00067">
    <property type="entry name" value="p450"/>
    <property type="match status" value="2"/>
</dbReference>
<dbReference type="PANTHER" id="PTHR24305:SF199">
    <property type="entry name" value="P450, PUTATIVE (EUROFUNG)-RELATED"/>
    <property type="match status" value="1"/>
</dbReference>
<evidence type="ECO:0000256" key="1">
    <source>
        <dbReference type="ARBA" id="ARBA00001971"/>
    </source>
</evidence>
<keyword evidence="2 5" id="KW-0349">Heme</keyword>